<organism evidence="1 2">
    <name type="scientific">Prevotella aff. ruminicola Tc2-24</name>
    <dbReference type="NCBI Taxonomy" id="81582"/>
    <lineage>
        <taxon>Bacteria</taxon>
        <taxon>Pseudomonadati</taxon>
        <taxon>Bacteroidota</taxon>
        <taxon>Bacteroidia</taxon>
        <taxon>Bacteroidales</taxon>
        <taxon>Prevotellaceae</taxon>
        <taxon>Prevotella</taxon>
    </lineage>
</organism>
<reference evidence="1 2" key="1">
    <citation type="submission" date="2016-10" db="EMBL/GenBank/DDBJ databases">
        <authorList>
            <person name="de Groot N.N."/>
        </authorList>
    </citation>
    <scope>NUCLEOTIDE SEQUENCE [LARGE SCALE GENOMIC DNA]</scope>
    <source>
        <strain evidence="1 2">TC2-24</strain>
    </source>
</reference>
<evidence type="ECO:0008006" key="3">
    <source>
        <dbReference type="Google" id="ProtNLM"/>
    </source>
</evidence>
<name>A0A1I0Q1E2_9BACT</name>
<accession>A0A1I0Q1E2</accession>
<dbReference type="AlphaFoldDB" id="A0A1I0Q1E2"/>
<evidence type="ECO:0000313" key="2">
    <source>
        <dbReference type="Proteomes" id="UP000199373"/>
    </source>
</evidence>
<dbReference type="Gene3D" id="3.20.20.80">
    <property type="entry name" value="Glycosidases"/>
    <property type="match status" value="1"/>
</dbReference>
<dbReference type="RefSeq" id="WP_091916491.1">
    <property type="nucleotide sequence ID" value="NZ_FOIQ01000005.1"/>
</dbReference>
<keyword evidence="2" id="KW-1185">Reference proteome</keyword>
<dbReference type="Proteomes" id="UP000199373">
    <property type="component" value="Unassembled WGS sequence"/>
</dbReference>
<protein>
    <recommendedName>
        <fullName evidence="3">Glycosyl hydrolase-like 10</fullName>
    </recommendedName>
</protein>
<dbReference type="PROSITE" id="PS51257">
    <property type="entry name" value="PROKAR_LIPOPROTEIN"/>
    <property type="match status" value="1"/>
</dbReference>
<dbReference type="EMBL" id="FOIQ01000005">
    <property type="protein sequence ID" value="SEW20695.1"/>
    <property type="molecule type" value="Genomic_DNA"/>
</dbReference>
<gene>
    <name evidence="1" type="ORF">SAMN04487850_2139</name>
</gene>
<evidence type="ECO:0000313" key="1">
    <source>
        <dbReference type="EMBL" id="SEW20695.1"/>
    </source>
</evidence>
<sequence length="393" mass="43667">MKKIVLFIIGLMTLMACQQKQEQKKAGFIVQVSLGGWHRPDYTAEQIIGRIDTVSQLIPVQKVIIGWSQDKDIYRQVAEYLHSKNIRMLLWLPVFAETEEVCDNTPAVDLWGQVPSNYDLAAGEDFRFNCPTDPKNIVNIVHLYDSLFSDCGFDGVFLDRIRTQSFVSGVNGVLGCGCPLCVEHFAAEGVDIEAVKAEYQAKGDAFFSVSEYSPSQPLHFENPVAAAFFKAKGHIVSTSVAAVADSLRSRGLEVGMDLYAPFMAPFVGQDYTILTQHADFIKPMLYRQTFAPAGMGFEYDLLRKSVPGATGYPAIQMDVNFLHSQLDAMEPYACGKYPGIEINYKEVVAPTSPEYVSESLEAVLSHQFDGAVLSWNIMRAPLSHLEPLKPLKQ</sequence>
<proteinExistence type="predicted"/>